<name>A0A0B6YY17_9EUPU</name>
<accession>A0A0B6YY17</accession>
<sequence length="210" mass="22677">HSAGDNSDSEMEHETTESEDHKGHGNDQVSNDGDRKNVNEDKVLNRRSLRRKVVRETEESDHLNTTETKESKQNSNKKKRSDKENVGKDDIVDLSTGESEGKGKKKHTPELNVESKQKGKKSNNLDVSADDIEIIGESKVVHINTPKDVSQTSQNIVFVPSGVSSPGQSKLNTNSNLAASSALQNPPATSGTAQSSLLHGTTPGYNAAHG</sequence>
<evidence type="ECO:0000256" key="1">
    <source>
        <dbReference type="SAM" id="MobiDB-lite"/>
    </source>
</evidence>
<dbReference type="AlphaFoldDB" id="A0A0B6YY17"/>
<feature type="region of interest" description="Disordered" evidence="1">
    <location>
        <begin position="160"/>
        <end position="210"/>
    </location>
</feature>
<feature type="non-terminal residue" evidence="2">
    <location>
        <position position="1"/>
    </location>
</feature>
<feature type="compositionally biased region" description="Basic and acidic residues" evidence="1">
    <location>
        <begin position="10"/>
        <end position="25"/>
    </location>
</feature>
<feature type="region of interest" description="Disordered" evidence="1">
    <location>
        <begin position="1"/>
        <end position="127"/>
    </location>
</feature>
<reference evidence="2" key="1">
    <citation type="submission" date="2014-12" db="EMBL/GenBank/DDBJ databases">
        <title>Insight into the proteome of Arion vulgaris.</title>
        <authorList>
            <person name="Aradska J."/>
            <person name="Bulat T."/>
            <person name="Smidak R."/>
            <person name="Sarate P."/>
            <person name="Gangsoo J."/>
            <person name="Sialana F."/>
            <person name="Bilban M."/>
            <person name="Lubec G."/>
        </authorList>
    </citation>
    <scope>NUCLEOTIDE SEQUENCE</scope>
    <source>
        <tissue evidence="2">Skin</tissue>
    </source>
</reference>
<evidence type="ECO:0000313" key="2">
    <source>
        <dbReference type="EMBL" id="CEK61123.1"/>
    </source>
</evidence>
<feature type="compositionally biased region" description="Basic and acidic residues" evidence="1">
    <location>
        <begin position="32"/>
        <end position="44"/>
    </location>
</feature>
<dbReference type="EMBL" id="HACG01014258">
    <property type="protein sequence ID" value="CEK61123.1"/>
    <property type="molecule type" value="Transcribed_RNA"/>
</dbReference>
<protein>
    <submittedName>
        <fullName evidence="2">Uncharacterized protein</fullName>
    </submittedName>
</protein>
<feature type="compositionally biased region" description="Basic and acidic residues" evidence="1">
    <location>
        <begin position="54"/>
        <end position="72"/>
    </location>
</feature>
<proteinExistence type="predicted"/>
<feature type="compositionally biased region" description="Polar residues" evidence="1">
    <location>
        <begin position="160"/>
        <end position="199"/>
    </location>
</feature>
<feature type="compositionally biased region" description="Basic and acidic residues" evidence="1">
    <location>
        <begin position="81"/>
        <end position="91"/>
    </location>
</feature>
<feature type="non-terminal residue" evidence="2">
    <location>
        <position position="210"/>
    </location>
</feature>
<organism evidence="2">
    <name type="scientific">Arion vulgaris</name>
    <dbReference type="NCBI Taxonomy" id="1028688"/>
    <lineage>
        <taxon>Eukaryota</taxon>
        <taxon>Metazoa</taxon>
        <taxon>Spiralia</taxon>
        <taxon>Lophotrochozoa</taxon>
        <taxon>Mollusca</taxon>
        <taxon>Gastropoda</taxon>
        <taxon>Heterobranchia</taxon>
        <taxon>Euthyneura</taxon>
        <taxon>Panpulmonata</taxon>
        <taxon>Eupulmonata</taxon>
        <taxon>Stylommatophora</taxon>
        <taxon>Helicina</taxon>
        <taxon>Arionoidea</taxon>
        <taxon>Arionidae</taxon>
        <taxon>Arion</taxon>
    </lineage>
</organism>
<gene>
    <name evidence="2" type="primary">ORF41365</name>
</gene>